<keyword evidence="1" id="KW-0678">Repressor</keyword>
<dbReference type="Gene3D" id="1.10.10.60">
    <property type="entry name" value="Homeodomain-like"/>
    <property type="match status" value="1"/>
</dbReference>
<evidence type="ECO:0000256" key="4">
    <source>
        <dbReference type="ARBA" id="ARBA00023163"/>
    </source>
</evidence>
<dbReference type="RefSeq" id="WP_185131464.1">
    <property type="nucleotide sequence ID" value="NZ_JACJVO010000031.1"/>
</dbReference>
<dbReference type="Pfam" id="PF00440">
    <property type="entry name" value="TetR_N"/>
    <property type="match status" value="1"/>
</dbReference>
<proteinExistence type="predicted"/>
<dbReference type="Proteomes" id="UP000564644">
    <property type="component" value="Unassembled WGS sequence"/>
</dbReference>
<dbReference type="EMBL" id="JACJVO010000031">
    <property type="protein sequence ID" value="MBB6733801.1"/>
    <property type="molecule type" value="Genomic_DNA"/>
</dbReference>
<dbReference type="PRINTS" id="PR00400">
    <property type="entry name" value="TETREPRESSOR"/>
</dbReference>
<dbReference type="PANTHER" id="PTHR30055">
    <property type="entry name" value="HTH-TYPE TRANSCRIPTIONAL REGULATOR RUTR"/>
    <property type="match status" value="1"/>
</dbReference>
<dbReference type="SUPFAM" id="SSF48498">
    <property type="entry name" value="Tetracyclin repressor-like, C-terminal domain"/>
    <property type="match status" value="1"/>
</dbReference>
<reference evidence="7 8" key="1">
    <citation type="submission" date="2020-08" db="EMBL/GenBank/DDBJ databases">
        <title>Cohnella phylogeny.</title>
        <authorList>
            <person name="Dunlap C."/>
        </authorList>
    </citation>
    <scope>NUCLEOTIDE SEQUENCE [LARGE SCALE GENOMIC DNA]</scope>
    <source>
        <strain evidence="7 8">CBP 2801</strain>
    </source>
</reference>
<keyword evidence="4" id="KW-0804">Transcription</keyword>
<evidence type="ECO:0000256" key="2">
    <source>
        <dbReference type="ARBA" id="ARBA00023015"/>
    </source>
</evidence>
<evidence type="ECO:0000259" key="6">
    <source>
        <dbReference type="PROSITE" id="PS50977"/>
    </source>
</evidence>
<evidence type="ECO:0000313" key="8">
    <source>
        <dbReference type="Proteomes" id="UP000564644"/>
    </source>
</evidence>
<comment type="caution">
    <text evidence="7">The sequence shown here is derived from an EMBL/GenBank/DDBJ whole genome shotgun (WGS) entry which is preliminary data.</text>
</comment>
<dbReference type="Gene3D" id="1.10.357.10">
    <property type="entry name" value="Tetracycline Repressor, domain 2"/>
    <property type="match status" value="1"/>
</dbReference>
<dbReference type="PANTHER" id="PTHR30055:SF234">
    <property type="entry name" value="HTH-TYPE TRANSCRIPTIONAL REGULATOR BETI"/>
    <property type="match status" value="1"/>
</dbReference>
<keyword evidence="2" id="KW-0805">Transcription regulation</keyword>
<evidence type="ECO:0000256" key="5">
    <source>
        <dbReference type="PROSITE-ProRule" id="PRU00335"/>
    </source>
</evidence>
<name>A0A7X0SPP5_9BACL</name>
<dbReference type="InterPro" id="IPR004111">
    <property type="entry name" value="Repressor_TetR_C"/>
</dbReference>
<accession>A0A7X0SPP5</accession>
<dbReference type="AlphaFoldDB" id="A0A7X0SPP5"/>
<dbReference type="PRINTS" id="PR00455">
    <property type="entry name" value="HTHTETR"/>
</dbReference>
<dbReference type="GO" id="GO:0000976">
    <property type="term" value="F:transcription cis-regulatory region binding"/>
    <property type="evidence" value="ECO:0007669"/>
    <property type="project" value="TreeGrafter"/>
</dbReference>
<gene>
    <name evidence="7" type="ORF">H7C18_23025</name>
</gene>
<dbReference type="InterPro" id="IPR050109">
    <property type="entry name" value="HTH-type_TetR-like_transc_reg"/>
</dbReference>
<evidence type="ECO:0000256" key="1">
    <source>
        <dbReference type="ARBA" id="ARBA00022491"/>
    </source>
</evidence>
<evidence type="ECO:0000313" key="7">
    <source>
        <dbReference type="EMBL" id="MBB6733801.1"/>
    </source>
</evidence>
<keyword evidence="8" id="KW-1185">Reference proteome</keyword>
<keyword evidence="3 5" id="KW-0238">DNA-binding</keyword>
<dbReference type="PROSITE" id="PS50977">
    <property type="entry name" value="HTH_TETR_2"/>
    <property type="match status" value="1"/>
</dbReference>
<dbReference type="GO" id="GO:0046677">
    <property type="term" value="P:response to antibiotic"/>
    <property type="evidence" value="ECO:0007669"/>
    <property type="project" value="InterPro"/>
</dbReference>
<organism evidence="7 8">
    <name type="scientific">Cohnella zeiphila</name>
    <dbReference type="NCBI Taxonomy" id="2761120"/>
    <lineage>
        <taxon>Bacteria</taxon>
        <taxon>Bacillati</taxon>
        <taxon>Bacillota</taxon>
        <taxon>Bacilli</taxon>
        <taxon>Bacillales</taxon>
        <taxon>Paenibacillaceae</taxon>
        <taxon>Cohnella</taxon>
    </lineage>
</organism>
<protein>
    <submittedName>
        <fullName evidence="7">TetR/AcrR family transcriptional regulator C-terminal domain-containing protein</fullName>
    </submittedName>
</protein>
<dbReference type="GO" id="GO:0003700">
    <property type="term" value="F:DNA-binding transcription factor activity"/>
    <property type="evidence" value="ECO:0007669"/>
    <property type="project" value="TreeGrafter"/>
</dbReference>
<dbReference type="InterPro" id="IPR001647">
    <property type="entry name" value="HTH_TetR"/>
</dbReference>
<dbReference type="SUPFAM" id="SSF46689">
    <property type="entry name" value="Homeodomain-like"/>
    <property type="match status" value="1"/>
</dbReference>
<sequence length="205" mass="23347">MRPKPKPRLLNTSRITVAAFALLNEQGLHAFSLRTLASRLDVHVSALYRHFENKDALLLHLTRTMLDDQPLAMPKNEKATWQEWLLASAHSLRNALLTYRDGPQLCVAYHQQIDSAHSRALFHALHVQGFTHRDASYCVSTLTNFIIGFTLEEEYERSHLNDERPEIANRPLSVNVSAPARTADIEFAYSLELFINGIDATVKRM</sequence>
<dbReference type="InterPro" id="IPR003012">
    <property type="entry name" value="Tet_transcr_reg_TetR"/>
</dbReference>
<dbReference type="InterPro" id="IPR036271">
    <property type="entry name" value="Tet_transcr_reg_TetR-rel_C_sf"/>
</dbReference>
<dbReference type="Pfam" id="PF02909">
    <property type="entry name" value="TetR_C_1"/>
    <property type="match status" value="1"/>
</dbReference>
<dbReference type="InterPro" id="IPR009057">
    <property type="entry name" value="Homeodomain-like_sf"/>
</dbReference>
<evidence type="ECO:0000256" key="3">
    <source>
        <dbReference type="ARBA" id="ARBA00023125"/>
    </source>
</evidence>
<feature type="DNA-binding region" description="H-T-H motif" evidence="5">
    <location>
        <begin position="32"/>
        <end position="51"/>
    </location>
</feature>
<feature type="domain" description="HTH tetR-type" evidence="6">
    <location>
        <begin position="9"/>
        <end position="69"/>
    </location>
</feature>
<dbReference type="GO" id="GO:0045892">
    <property type="term" value="P:negative regulation of DNA-templated transcription"/>
    <property type="evidence" value="ECO:0007669"/>
    <property type="project" value="InterPro"/>
</dbReference>